<reference evidence="3" key="1">
    <citation type="submission" date="2016-09" db="EMBL/GenBank/DDBJ databases">
        <authorList>
            <person name="Guldener U."/>
        </authorList>
    </citation>
    <scope>NUCLEOTIDE SEQUENCE [LARGE SCALE GENOMIC DNA]</scope>
    <source>
        <strain evidence="3">V64-1</strain>
    </source>
</reference>
<evidence type="ECO:0000256" key="1">
    <source>
        <dbReference type="SAM" id="MobiDB-lite"/>
    </source>
</evidence>
<gene>
    <name evidence="2" type="ORF">FRV6_14324</name>
</gene>
<organism evidence="2 3">
    <name type="scientific">Fusarium oxysporum</name>
    <name type="common">Fusarium vascular wilt</name>
    <dbReference type="NCBI Taxonomy" id="5507"/>
    <lineage>
        <taxon>Eukaryota</taxon>
        <taxon>Fungi</taxon>
        <taxon>Dikarya</taxon>
        <taxon>Ascomycota</taxon>
        <taxon>Pezizomycotina</taxon>
        <taxon>Sordariomycetes</taxon>
        <taxon>Hypocreomycetidae</taxon>
        <taxon>Hypocreales</taxon>
        <taxon>Nectriaceae</taxon>
        <taxon>Fusarium</taxon>
        <taxon>Fusarium oxysporum species complex</taxon>
    </lineage>
</organism>
<proteinExistence type="predicted"/>
<evidence type="ECO:0000313" key="3">
    <source>
        <dbReference type="Proteomes" id="UP000219369"/>
    </source>
</evidence>
<dbReference type="AlphaFoldDB" id="A0A2H3U3Z1"/>
<dbReference type="EMBL" id="FMJY01000009">
    <property type="protein sequence ID" value="SCO90196.1"/>
    <property type="molecule type" value="Genomic_DNA"/>
</dbReference>
<dbReference type="Proteomes" id="UP000219369">
    <property type="component" value="Unassembled WGS sequence"/>
</dbReference>
<accession>A0A2H3U3Z1</accession>
<feature type="region of interest" description="Disordered" evidence="1">
    <location>
        <begin position="1"/>
        <end position="21"/>
    </location>
</feature>
<name>A0A2H3U3Z1_FUSOX</name>
<protein>
    <submittedName>
        <fullName evidence="2">Uncharacterized protein</fullName>
    </submittedName>
</protein>
<evidence type="ECO:0000313" key="2">
    <source>
        <dbReference type="EMBL" id="SCO90196.1"/>
    </source>
</evidence>
<sequence>MQKGKQERYRHASEVELRYNK</sequence>